<reference evidence="3 4" key="1">
    <citation type="submission" date="2019-07" db="EMBL/GenBank/DDBJ databases">
        <authorList>
            <person name="Stoner T.H."/>
            <person name="Garlena R.A."/>
            <person name="Russell D.A."/>
            <person name="Pope W.H."/>
            <person name="Jacobs-Sera D."/>
            <person name="Hatfull G.F."/>
        </authorList>
    </citation>
    <scope>NUCLEOTIDE SEQUENCE [LARGE SCALE GENOMIC DNA]</scope>
</reference>
<dbReference type="InterPro" id="IPR004843">
    <property type="entry name" value="Calcineurin-like_PHP"/>
</dbReference>
<feature type="region of interest" description="Disordered" evidence="1">
    <location>
        <begin position="40"/>
        <end position="65"/>
    </location>
</feature>
<dbReference type="EMBL" id="MN234187">
    <property type="protein sequence ID" value="QFG10277.1"/>
    <property type="molecule type" value="Genomic_DNA"/>
</dbReference>
<name>A0A5J6TJX1_9CAUD</name>
<evidence type="ECO:0000259" key="2">
    <source>
        <dbReference type="Pfam" id="PF00149"/>
    </source>
</evidence>
<gene>
    <name evidence="3" type="primary">46</name>
    <name evidence="3" type="ORF">SEA_DYOEDAFOS_46</name>
</gene>
<dbReference type="Proteomes" id="UP000327317">
    <property type="component" value="Segment"/>
</dbReference>
<dbReference type="SUPFAM" id="SSF56300">
    <property type="entry name" value="Metallo-dependent phosphatases"/>
    <property type="match status" value="1"/>
</dbReference>
<dbReference type="GeneID" id="63209990"/>
<keyword evidence="4" id="KW-1185">Reference proteome</keyword>
<accession>A0A5J6TJX1</accession>
<sequence length="335" mass="38457">MTFKYRRCTVCNMEPELAAWKKELLWRATWDAERFTPPGVHGSATFTTTPPKRASFPPAGGVQSERREPLMLRQPEKLMLAGDWHGNLPWAFKAINYAKFNRADTILHVGDFGWWKAGPATYQFLEEVNKECEHHGIDLLWVDGNHEDHAFLGSFNVPGAQPLTTKSYPRITHLPRGYRWVWWGDTWMALGGAHSVDRSFAVEGESWWPGEWLDDKQMDYAMRPGKVDIIVAHDAPTNVEIPGIEPGKDIWLRIDGKPRKVPQVDKLKAEEHRARIQQVCDAVKPVEFYHGHYHRDYNALCRIEGGGYMNVRGLDKDETTIAKNTYFITEGLDEE</sequence>
<organism evidence="3 4">
    <name type="scientific">Mycobacterium phage DyoEdafos</name>
    <dbReference type="NCBI Taxonomy" id="2599860"/>
    <lineage>
        <taxon>Viruses</taxon>
        <taxon>Duplodnaviria</taxon>
        <taxon>Heunggongvirae</taxon>
        <taxon>Uroviricota</taxon>
        <taxon>Caudoviricetes</taxon>
        <taxon>Vilmaviridae</taxon>
        <taxon>Lclasvirinae</taxon>
        <taxon>Bromdenvirus</taxon>
        <taxon>Bromdenvirus dyoedafos</taxon>
    </lineage>
</organism>
<dbReference type="RefSeq" id="YP_010013394.1">
    <property type="nucleotide sequence ID" value="NC_053511.1"/>
</dbReference>
<feature type="domain" description="Calcineurin-like phosphoesterase" evidence="2">
    <location>
        <begin position="78"/>
        <end position="240"/>
    </location>
</feature>
<evidence type="ECO:0000313" key="3">
    <source>
        <dbReference type="EMBL" id="QFG10277.1"/>
    </source>
</evidence>
<protein>
    <submittedName>
        <fullName evidence="3">Esterase</fullName>
    </submittedName>
</protein>
<evidence type="ECO:0000313" key="4">
    <source>
        <dbReference type="Proteomes" id="UP000327317"/>
    </source>
</evidence>
<dbReference type="KEGG" id="vg:63209990"/>
<dbReference type="Gene3D" id="3.60.21.10">
    <property type="match status" value="1"/>
</dbReference>
<evidence type="ECO:0000256" key="1">
    <source>
        <dbReference type="SAM" id="MobiDB-lite"/>
    </source>
</evidence>
<dbReference type="Pfam" id="PF00149">
    <property type="entry name" value="Metallophos"/>
    <property type="match status" value="1"/>
</dbReference>
<proteinExistence type="predicted"/>
<dbReference type="InterPro" id="IPR029052">
    <property type="entry name" value="Metallo-depent_PP-like"/>
</dbReference>